<dbReference type="Pfam" id="PF00067">
    <property type="entry name" value="p450"/>
    <property type="match status" value="2"/>
</dbReference>
<keyword evidence="2" id="KW-0479">Metal-binding</keyword>
<dbReference type="PANTHER" id="PTHR46696:SF1">
    <property type="entry name" value="CYTOCHROME P450 YJIB-RELATED"/>
    <property type="match status" value="1"/>
</dbReference>
<dbReference type="EMBL" id="JBDXSU010000010">
    <property type="protein sequence ID" value="MFB5191357.1"/>
    <property type="molecule type" value="Genomic_DNA"/>
</dbReference>
<dbReference type="SUPFAM" id="SSF48264">
    <property type="entry name" value="Cytochrome P450"/>
    <property type="match status" value="1"/>
</dbReference>
<reference evidence="4 5" key="1">
    <citation type="journal article" date="2024" name="Int. J. Mol. Sci.">
        <title>Exploration of Alicyclobacillus spp. Genome in Search of Antibiotic Resistance.</title>
        <authorList>
            <person name="Bucka-Kolendo J."/>
            <person name="Kiousi D.E."/>
            <person name="Dekowska A."/>
            <person name="Mikolajczuk-Szczyrba A."/>
            <person name="Karadedos D.M."/>
            <person name="Michael P."/>
            <person name="Galanis A."/>
            <person name="Sokolowska B."/>
        </authorList>
    </citation>
    <scope>NUCLEOTIDE SEQUENCE [LARGE SCALE GENOMIC DNA]</scope>
    <source>
        <strain evidence="4 5">KKP 3000</strain>
    </source>
</reference>
<dbReference type="PRINTS" id="PR00385">
    <property type="entry name" value="P450"/>
</dbReference>
<evidence type="ECO:0000256" key="2">
    <source>
        <dbReference type="ARBA" id="ARBA00022617"/>
    </source>
</evidence>
<dbReference type="Gene3D" id="1.10.630.10">
    <property type="entry name" value="Cytochrome P450"/>
    <property type="match status" value="1"/>
</dbReference>
<organism evidence="4 5">
    <name type="scientific">Alicyclobacillus fastidiosus</name>
    <dbReference type="NCBI Taxonomy" id="392011"/>
    <lineage>
        <taxon>Bacteria</taxon>
        <taxon>Bacillati</taxon>
        <taxon>Bacillota</taxon>
        <taxon>Bacilli</taxon>
        <taxon>Bacillales</taxon>
        <taxon>Alicyclobacillaceae</taxon>
        <taxon>Alicyclobacillus</taxon>
    </lineage>
</organism>
<name>A0ABV5AI60_9BACL</name>
<comment type="caution">
    <text evidence="4">The sequence shown here is derived from an EMBL/GenBank/DDBJ whole genome shotgun (WGS) entry which is preliminary data.</text>
</comment>
<keyword evidence="5" id="KW-1185">Reference proteome</keyword>
<keyword evidence="3" id="KW-0560">Oxidoreductase</keyword>
<evidence type="ECO:0000313" key="4">
    <source>
        <dbReference type="EMBL" id="MFB5191357.1"/>
    </source>
</evidence>
<keyword evidence="3" id="KW-0503">Monooxygenase</keyword>
<proteinExistence type="inferred from homology"/>
<evidence type="ECO:0000313" key="5">
    <source>
        <dbReference type="Proteomes" id="UP001579974"/>
    </source>
</evidence>
<sequence length="417" mass="46703">MTTACLFNPYDPAFLQDPYATYRALLSQSPRLKLPENFLQESVPNTDDWCLSGYADVSLALRDRRFVREWDNAKPAGLGTTANPRPEPPPFIKEFLSGMNSTMLFRDPPAHTRLRTLINKAFTPVAIESLRPRITDLVDYLLQPFMSGSQMDLIGDFALPLPVMVIGEMLGVAVTDRDVFKSWSIRIARALDATLASPQVLQEAAEAYRDLSLYLKDVIAERRQNPREDILTNLIRAEEDGQRLSEQELLSSCVLLLIAGHETTTNLIGNGFWTLHHHASARDLWANHPELGPAAVEEILRFEPPVQRTMRYVSEPVQLDDVGLQRGDSVYLLLAAANRDPSVFPNPDSFDITRKPNRHLSFAAGIHFCLGAPLARLEGDIALTRLAQSSLVVDTEVPAWRNMTVFRGLEQLPVHAE</sequence>
<protein>
    <submittedName>
        <fullName evidence="4">Cytochrome P450</fullName>
    </submittedName>
</protein>
<keyword evidence="2" id="KW-0408">Iron</keyword>
<gene>
    <name evidence="4" type="ORF">KKP3000_000128</name>
</gene>
<dbReference type="Proteomes" id="UP001579974">
    <property type="component" value="Unassembled WGS sequence"/>
</dbReference>
<dbReference type="PRINTS" id="PR00359">
    <property type="entry name" value="BP450"/>
</dbReference>
<accession>A0ABV5AI60</accession>
<dbReference type="InterPro" id="IPR001128">
    <property type="entry name" value="Cyt_P450"/>
</dbReference>
<dbReference type="InterPro" id="IPR002397">
    <property type="entry name" value="Cyt_P450_B"/>
</dbReference>
<keyword evidence="2" id="KW-0349">Heme</keyword>
<comment type="similarity">
    <text evidence="1">Belongs to the cytochrome P450 family.</text>
</comment>
<dbReference type="RefSeq" id="WP_275473970.1">
    <property type="nucleotide sequence ID" value="NZ_CP162940.1"/>
</dbReference>
<evidence type="ECO:0000256" key="1">
    <source>
        <dbReference type="ARBA" id="ARBA00010617"/>
    </source>
</evidence>
<dbReference type="InterPro" id="IPR036396">
    <property type="entry name" value="Cyt_P450_sf"/>
</dbReference>
<dbReference type="CDD" id="cd20625">
    <property type="entry name" value="CYP164-like"/>
    <property type="match status" value="1"/>
</dbReference>
<evidence type="ECO:0000256" key="3">
    <source>
        <dbReference type="ARBA" id="ARBA00023033"/>
    </source>
</evidence>
<dbReference type="PANTHER" id="PTHR46696">
    <property type="entry name" value="P450, PUTATIVE (EUROFUNG)-RELATED"/>
    <property type="match status" value="1"/>
</dbReference>